<name>A0A085N008_9BILA</name>
<dbReference type="Pfam" id="PF17039">
    <property type="entry name" value="Glyco_tran_10_N"/>
    <property type="match status" value="1"/>
</dbReference>
<dbReference type="InterPro" id="IPR038577">
    <property type="entry name" value="GT10-like_C_sf"/>
</dbReference>
<evidence type="ECO:0000256" key="1">
    <source>
        <dbReference type="ARBA" id="ARBA00004447"/>
    </source>
</evidence>
<keyword evidence="10 12" id="KW-0472">Membrane</keyword>
<keyword evidence="11" id="KW-0325">Glycoprotein</keyword>
<evidence type="ECO:0000256" key="12">
    <source>
        <dbReference type="RuleBase" id="RU003832"/>
    </source>
</evidence>
<keyword evidence="9 12" id="KW-0333">Golgi apparatus</keyword>
<comment type="pathway">
    <text evidence="2">Protein modification; protein glycosylation.</text>
</comment>
<dbReference type="PANTHER" id="PTHR48438:SF1">
    <property type="entry name" value="ALPHA-(1,3)-FUCOSYLTRANSFERASE C-RELATED"/>
    <property type="match status" value="1"/>
</dbReference>
<dbReference type="PANTHER" id="PTHR48438">
    <property type="entry name" value="ALPHA-(1,3)-FUCOSYLTRANSFERASE C-RELATED"/>
    <property type="match status" value="1"/>
</dbReference>
<dbReference type="Gene3D" id="3.40.50.11660">
    <property type="entry name" value="Glycosyl transferase family 10, C-terminal domain"/>
    <property type="match status" value="1"/>
</dbReference>
<evidence type="ECO:0000256" key="4">
    <source>
        <dbReference type="ARBA" id="ARBA00022676"/>
    </source>
</evidence>
<keyword evidence="4 12" id="KW-0328">Glycosyltransferase</keyword>
<accession>A0A085N008</accession>
<dbReference type="EMBL" id="KL363215">
    <property type="protein sequence ID" value="KFD53582.1"/>
    <property type="molecule type" value="Genomic_DNA"/>
</dbReference>
<dbReference type="Proteomes" id="UP000030758">
    <property type="component" value="Unassembled WGS sequence"/>
</dbReference>
<dbReference type="EMBL" id="KL367587">
    <property type="protein sequence ID" value="KFD62804.1"/>
    <property type="molecule type" value="Genomic_DNA"/>
</dbReference>
<dbReference type="Pfam" id="PF00852">
    <property type="entry name" value="Glyco_transf_10"/>
    <property type="match status" value="1"/>
</dbReference>
<dbReference type="SUPFAM" id="SSF53756">
    <property type="entry name" value="UDP-Glycosyltransferase/glycogen phosphorylase"/>
    <property type="match status" value="1"/>
</dbReference>
<keyword evidence="17" id="KW-1185">Reference proteome</keyword>
<dbReference type="InterPro" id="IPR055270">
    <property type="entry name" value="Glyco_tran_10_C"/>
</dbReference>
<dbReference type="EC" id="2.4.1.-" evidence="12"/>
<keyword evidence="6 12" id="KW-0812">Transmembrane</keyword>
<dbReference type="AlphaFoldDB" id="A0A085N008"/>
<evidence type="ECO:0000259" key="14">
    <source>
        <dbReference type="Pfam" id="PF17039"/>
    </source>
</evidence>
<sequence length="422" mass="48748">MELSSKKTMSGSQGKRTNSVSLCAHILAALCLSALLLILIINGKLTLPFISNQGIKHDHLNRFKILAWTPFFGHPFDNSVFHMCPNVPCEITNERKEFNVSKAVLFHPRDINPIDMPAKRLSHMHYIFFLLESPHHVNLFLTAKNFFTLTMTYRKDSDIYMPYGWVRKMEKPMNESSWAKFLIETALKKHRLVAAFVSNCQPPSAREDYVRALQQYIKVDVYGTCGPLKCPKSESEKCLDMLRREYKFFLAFENSVCKDYATEKLFNSLKYNVVPIVLSRRIAEPLLPNGSFIAADDFATVKELAVYLRQLDHDMEKYLKYFDWMKSHEVIGYSDMKSLAFCRLCKVLMEAPLGEVGRSKSAKNIVKWYLLEGKCLRNYGTRIIGNPVTRNPPAKKRFNLNGKGKLRVGKFPRNRLNKEIRH</sequence>
<evidence type="ECO:0000256" key="2">
    <source>
        <dbReference type="ARBA" id="ARBA00004922"/>
    </source>
</evidence>
<organism evidence="16">
    <name type="scientific">Trichuris suis</name>
    <name type="common">pig whipworm</name>
    <dbReference type="NCBI Taxonomy" id="68888"/>
    <lineage>
        <taxon>Eukaryota</taxon>
        <taxon>Metazoa</taxon>
        <taxon>Ecdysozoa</taxon>
        <taxon>Nematoda</taxon>
        <taxon>Enoplea</taxon>
        <taxon>Dorylaimia</taxon>
        <taxon>Trichinellida</taxon>
        <taxon>Trichuridae</taxon>
        <taxon>Trichuris</taxon>
    </lineage>
</organism>
<evidence type="ECO:0000313" key="17">
    <source>
        <dbReference type="Proteomes" id="UP000030764"/>
    </source>
</evidence>
<gene>
    <name evidence="15" type="ORF">M513_05498</name>
    <name evidence="16" type="ORF">M514_05498</name>
</gene>
<dbReference type="GO" id="GO:0008417">
    <property type="term" value="F:fucosyltransferase activity"/>
    <property type="evidence" value="ECO:0007669"/>
    <property type="project" value="InterPro"/>
</dbReference>
<feature type="domain" description="Fucosyltransferase N-terminal" evidence="14">
    <location>
        <begin position="63"/>
        <end position="164"/>
    </location>
</feature>
<evidence type="ECO:0000256" key="10">
    <source>
        <dbReference type="ARBA" id="ARBA00023136"/>
    </source>
</evidence>
<dbReference type="Proteomes" id="UP000030764">
    <property type="component" value="Unassembled WGS sequence"/>
</dbReference>
<evidence type="ECO:0000256" key="3">
    <source>
        <dbReference type="ARBA" id="ARBA00008919"/>
    </source>
</evidence>
<feature type="domain" description="Fucosyltransferase C-terminal" evidence="13">
    <location>
        <begin position="188"/>
        <end position="353"/>
    </location>
</feature>
<dbReference type="InterPro" id="IPR031481">
    <property type="entry name" value="Glyco_tran_10_N"/>
</dbReference>
<evidence type="ECO:0000256" key="5">
    <source>
        <dbReference type="ARBA" id="ARBA00022679"/>
    </source>
</evidence>
<dbReference type="FunFam" id="3.40.50.11660:FF:000004">
    <property type="entry name" value="Glycoprotein 3-alpha-L-fucosyltransferase A"/>
    <property type="match status" value="1"/>
</dbReference>
<evidence type="ECO:0000256" key="11">
    <source>
        <dbReference type="ARBA" id="ARBA00023180"/>
    </source>
</evidence>
<keyword evidence="5 12" id="KW-0808">Transferase</keyword>
<dbReference type="GO" id="GO:0032580">
    <property type="term" value="C:Golgi cisterna membrane"/>
    <property type="evidence" value="ECO:0007669"/>
    <property type="project" value="UniProtKB-SubCell"/>
</dbReference>
<dbReference type="InterPro" id="IPR001503">
    <property type="entry name" value="Glyco_trans_10"/>
</dbReference>
<keyword evidence="8 12" id="KW-1133">Transmembrane helix</keyword>
<evidence type="ECO:0000313" key="15">
    <source>
        <dbReference type="EMBL" id="KFD53582.1"/>
    </source>
</evidence>
<protein>
    <recommendedName>
        <fullName evidence="12">Fucosyltransferase</fullName>
        <ecNumber evidence="12">2.4.1.-</ecNumber>
    </recommendedName>
</protein>
<evidence type="ECO:0000256" key="7">
    <source>
        <dbReference type="ARBA" id="ARBA00022968"/>
    </source>
</evidence>
<comment type="similarity">
    <text evidence="3 12">Belongs to the glycosyltransferase 10 family.</text>
</comment>
<comment type="subcellular location">
    <subcellularLocation>
        <location evidence="1 12">Golgi apparatus</location>
        <location evidence="1 12">Golgi stack membrane</location>
        <topology evidence="1 12">Single-pass type II membrane protein</topology>
    </subcellularLocation>
</comment>
<dbReference type="UniPathway" id="UPA00378"/>
<evidence type="ECO:0000259" key="13">
    <source>
        <dbReference type="Pfam" id="PF00852"/>
    </source>
</evidence>
<feature type="transmembrane region" description="Helical" evidence="12">
    <location>
        <begin position="20"/>
        <end position="41"/>
    </location>
</feature>
<reference evidence="16 17" key="1">
    <citation type="journal article" date="2014" name="Nat. Genet.">
        <title>Genome and transcriptome of the porcine whipworm Trichuris suis.</title>
        <authorList>
            <person name="Jex A.R."/>
            <person name="Nejsum P."/>
            <person name="Schwarz E.M."/>
            <person name="Hu L."/>
            <person name="Young N.D."/>
            <person name="Hall R.S."/>
            <person name="Korhonen P.K."/>
            <person name="Liao S."/>
            <person name="Thamsborg S."/>
            <person name="Xia J."/>
            <person name="Xu P."/>
            <person name="Wang S."/>
            <person name="Scheerlinck J.P."/>
            <person name="Hofmann A."/>
            <person name="Sternberg P.W."/>
            <person name="Wang J."/>
            <person name="Gasser R.B."/>
        </authorList>
    </citation>
    <scope>NUCLEOTIDE SEQUENCE [LARGE SCALE GENOMIC DNA]</scope>
    <source>
        <strain evidence="16">DCEP-RM93F</strain>
        <strain evidence="15">DCEP-RM93M</strain>
    </source>
</reference>
<keyword evidence="7" id="KW-0735">Signal-anchor</keyword>
<proteinExistence type="inferred from homology"/>
<evidence type="ECO:0000256" key="8">
    <source>
        <dbReference type="ARBA" id="ARBA00022989"/>
    </source>
</evidence>
<evidence type="ECO:0000256" key="6">
    <source>
        <dbReference type="ARBA" id="ARBA00022692"/>
    </source>
</evidence>
<evidence type="ECO:0000256" key="9">
    <source>
        <dbReference type="ARBA" id="ARBA00023034"/>
    </source>
</evidence>
<evidence type="ECO:0000313" key="16">
    <source>
        <dbReference type="EMBL" id="KFD62804.1"/>
    </source>
</evidence>